<sequence length="50" mass="5824">DQSFEITYKKPASDRLDINFLDRHVMKQCEGSLHYIVDIKSKSRPSVAKK</sequence>
<dbReference type="EMBL" id="CAJVPQ010016341">
    <property type="protein sequence ID" value="CAG8745408.1"/>
    <property type="molecule type" value="Genomic_DNA"/>
</dbReference>
<accession>A0A9N9ISU5</accession>
<evidence type="ECO:0000313" key="2">
    <source>
        <dbReference type="Proteomes" id="UP000789570"/>
    </source>
</evidence>
<name>A0A9N9ISU5_9GLOM</name>
<dbReference type="OrthoDB" id="364513at2759"/>
<organism evidence="1 2">
    <name type="scientific">Funneliformis caledonium</name>
    <dbReference type="NCBI Taxonomy" id="1117310"/>
    <lineage>
        <taxon>Eukaryota</taxon>
        <taxon>Fungi</taxon>
        <taxon>Fungi incertae sedis</taxon>
        <taxon>Mucoromycota</taxon>
        <taxon>Glomeromycotina</taxon>
        <taxon>Glomeromycetes</taxon>
        <taxon>Glomerales</taxon>
        <taxon>Glomeraceae</taxon>
        <taxon>Funneliformis</taxon>
    </lineage>
</organism>
<evidence type="ECO:0000313" key="1">
    <source>
        <dbReference type="EMBL" id="CAG8745408.1"/>
    </source>
</evidence>
<dbReference type="AlphaFoldDB" id="A0A9N9ISU5"/>
<keyword evidence="2" id="KW-1185">Reference proteome</keyword>
<protein>
    <submittedName>
        <fullName evidence="1">997_t:CDS:1</fullName>
    </submittedName>
</protein>
<proteinExistence type="predicted"/>
<comment type="caution">
    <text evidence="1">The sequence shown here is derived from an EMBL/GenBank/DDBJ whole genome shotgun (WGS) entry which is preliminary data.</text>
</comment>
<feature type="non-terminal residue" evidence="1">
    <location>
        <position position="50"/>
    </location>
</feature>
<dbReference type="Proteomes" id="UP000789570">
    <property type="component" value="Unassembled WGS sequence"/>
</dbReference>
<gene>
    <name evidence="1" type="ORF">FCALED_LOCUS15922</name>
</gene>
<reference evidence="1" key="1">
    <citation type="submission" date="2021-06" db="EMBL/GenBank/DDBJ databases">
        <authorList>
            <person name="Kallberg Y."/>
            <person name="Tangrot J."/>
            <person name="Rosling A."/>
        </authorList>
    </citation>
    <scope>NUCLEOTIDE SEQUENCE</scope>
    <source>
        <strain evidence="1">UK204</strain>
    </source>
</reference>